<name>G4ZEG9_PHYSP</name>
<feature type="transmembrane region" description="Helical" evidence="9">
    <location>
        <begin position="313"/>
        <end position="332"/>
    </location>
</feature>
<dbReference type="Proteomes" id="UP000002640">
    <property type="component" value="Unassembled WGS sequence"/>
</dbReference>
<dbReference type="InterPro" id="IPR014710">
    <property type="entry name" value="RmlC-like_jellyroll"/>
</dbReference>
<keyword evidence="7" id="KW-0407">Ion channel</keyword>
<dbReference type="Gene3D" id="1.10.287.630">
    <property type="entry name" value="Helix hairpin bin"/>
    <property type="match status" value="1"/>
</dbReference>
<dbReference type="SUPFAM" id="SSF51206">
    <property type="entry name" value="cAMP-binding domain-like"/>
    <property type="match status" value="2"/>
</dbReference>
<evidence type="ECO:0000256" key="2">
    <source>
        <dbReference type="ARBA" id="ARBA00022448"/>
    </source>
</evidence>
<feature type="transmembrane region" description="Helical" evidence="9">
    <location>
        <begin position="191"/>
        <end position="211"/>
    </location>
</feature>
<dbReference type="GO" id="GO:0005221">
    <property type="term" value="F:intracellularly cyclic nucleotide-activated monoatomic cation channel activity"/>
    <property type="evidence" value="ECO:0007669"/>
    <property type="project" value="InterPro"/>
</dbReference>
<keyword evidence="3 9" id="KW-0812">Transmembrane</keyword>
<evidence type="ECO:0000256" key="6">
    <source>
        <dbReference type="ARBA" id="ARBA00023136"/>
    </source>
</evidence>
<evidence type="ECO:0000256" key="4">
    <source>
        <dbReference type="ARBA" id="ARBA00022989"/>
    </source>
</evidence>
<feature type="transmembrane region" description="Helical" evidence="9">
    <location>
        <begin position="690"/>
        <end position="712"/>
    </location>
</feature>
<dbReference type="PANTHER" id="PTHR45638">
    <property type="entry name" value="CYCLIC NUCLEOTIDE-GATED CATION CHANNEL SUBUNIT A"/>
    <property type="match status" value="1"/>
</dbReference>
<evidence type="ECO:0000256" key="9">
    <source>
        <dbReference type="SAM" id="Phobius"/>
    </source>
</evidence>
<dbReference type="InterPro" id="IPR005821">
    <property type="entry name" value="Ion_trans_dom"/>
</dbReference>
<evidence type="ECO:0000256" key="8">
    <source>
        <dbReference type="SAM" id="MobiDB-lite"/>
    </source>
</evidence>
<gene>
    <name evidence="11" type="ORF">PHYSODRAFT_332228</name>
</gene>
<dbReference type="Pfam" id="PF00520">
    <property type="entry name" value="Ion_trans"/>
    <property type="match status" value="1"/>
</dbReference>
<keyword evidence="7" id="KW-1071">Ligand-gated ion channel</keyword>
<evidence type="ECO:0000256" key="3">
    <source>
        <dbReference type="ARBA" id="ARBA00022692"/>
    </source>
</evidence>
<evidence type="ECO:0000256" key="1">
    <source>
        <dbReference type="ARBA" id="ARBA00004141"/>
    </source>
</evidence>
<dbReference type="GeneID" id="20646411"/>
<keyword evidence="4 9" id="KW-1133">Transmembrane helix</keyword>
<proteinExistence type="predicted"/>
<dbReference type="Gene3D" id="2.60.120.10">
    <property type="entry name" value="Jelly Rolls"/>
    <property type="match status" value="2"/>
</dbReference>
<accession>G4ZEG9</accession>
<evidence type="ECO:0000259" key="10">
    <source>
        <dbReference type="PROSITE" id="PS50042"/>
    </source>
</evidence>
<dbReference type="GO" id="GO:0044877">
    <property type="term" value="F:protein-containing complex binding"/>
    <property type="evidence" value="ECO:0007669"/>
    <property type="project" value="TreeGrafter"/>
</dbReference>
<dbReference type="KEGG" id="psoj:PHYSODRAFT_332228"/>
<dbReference type="CDD" id="cd00038">
    <property type="entry name" value="CAP_ED"/>
    <property type="match status" value="2"/>
</dbReference>
<reference evidence="11 12" key="1">
    <citation type="journal article" date="2006" name="Science">
        <title>Phytophthora genome sequences uncover evolutionary origins and mechanisms of pathogenesis.</title>
        <authorList>
            <person name="Tyler B.M."/>
            <person name="Tripathy S."/>
            <person name="Zhang X."/>
            <person name="Dehal P."/>
            <person name="Jiang R.H."/>
            <person name="Aerts A."/>
            <person name="Arredondo F.D."/>
            <person name="Baxter L."/>
            <person name="Bensasson D."/>
            <person name="Beynon J.L."/>
            <person name="Chapman J."/>
            <person name="Damasceno C.M."/>
            <person name="Dorrance A.E."/>
            <person name="Dou D."/>
            <person name="Dickerman A.W."/>
            <person name="Dubchak I.L."/>
            <person name="Garbelotto M."/>
            <person name="Gijzen M."/>
            <person name="Gordon S.G."/>
            <person name="Govers F."/>
            <person name="Grunwald N.J."/>
            <person name="Huang W."/>
            <person name="Ivors K.L."/>
            <person name="Jones R.W."/>
            <person name="Kamoun S."/>
            <person name="Krampis K."/>
            <person name="Lamour K.H."/>
            <person name="Lee M.K."/>
            <person name="McDonald W.H."/>
            <person name="Medina M."/>
            <person name="Meijer H.J."/>
            <person name="Nordberg E.K."/>
            <person name="Maclean D.J."/>
            <person name="Ospina-Giraldo M.D."/>
            <person name="Morris P.F."/>
            <person name="Phuntumart V."/>
            <person name="Putnam N.H."/>
            <person name="Rash S."/>
            <person name="Rose J.K."/>
            <person name="Sakihama Y."/>
            <person name="Salamov A.A."/>
            <person name="Savidor A."/>
            <person name="Scheuring C.F."/>
            <person name="Smith B.M."/>
            <person name="Sobral B.W."/>
            <person name="Terry A."/>
            <person name="Torto-Alalibo T.A."/>
            <person name="Win J."/>
            <person name="Xu Z."/>
            <person name="Zhang H."/>
            <person name="Grigoriev I.V."/>
            <person name="Rokhsar D.S."/>
            <person name="Boore J.L."/>
        </authorList>
    </citation>
    <scope>NUCLEOTIDE SEQUENCE [LARGE SCALE GENOMIC DNA]</scope>
    <source>
        <strain evidence="11 12">P6497</strain>
    </source>
</reference>
<feature type="domain" description="Cyclic nucleotide-binding" evidence="10">
    <location>
        <begin position="970"/>
        <end position="1058"/>
    </location>
</feature>
<organism evidence="11 12">
    <name type="scientific">Phytophthora sojae (strain P6497)</name>
    <name type="common">Soybean stem and root rot agent</name>
    <name type="synonym">Phytophthora megasperma f. sp. glycines</name>
    <dbReference type="NCBI Taxonomy" id="1094619"/>
    <lineage>
        <taxon>Eukaryota</taxon>
        <taxon>Sar</taxon>
        <taxon>Stramenopiles</taxon>
        <taxon>Oomycota</taxon>
        <taxon>Peronosporomycetes</taxon>
        <taxon>Peronosporales</taxon>
        <taxon>Peronosporaceae</taxon>
        <taxon>Phytophthora</taxon>
    </lineage>
</organism>
<evidence type="ECO:0000313" key="12">
    <source>
        <dbReference type="Proteomes" id="UP000002640"/>
    </source>
</evidence>
<dbReference type="PANTHER" id="PTHR45638:SF11">
    <property type="entry name" value="CYCLIC NUCLEOTIDE-GATED CATION CHANNEL SUBUNIT A"/>
    <property type="match status" value="1"/>
</dbReference>
<evidence type="ECO:0000256" key="7">
    <source>
        <dbReference type="ARBA" id="ARBA00023286"/>
    </source>
</evidence>
<keyword evidence="12" id="KW-1185">Reference proteome</keyword>
<dbReference type="PROSITE" id="PS50042">
    <property type="entry name" value="CNMP_BINDING_3"/>
    <property type="match status" value="2"/>
</dbReference>
<comment type="subcellular location">
    <subcellularLocation>
        <location evidence="1">Membrane</location>
        <topology evidence="1">Multi-pass membrane protein</topology>
    </subcellularLocation>
</comment>
<dbReference type="InterPro" id="IPR018490">
    <property type="entry name" value="cNMP-bd_dom_sf"/>
</dbReference>
<dbReference type="InterPro" id="IPR000595">
    <property type="entry name" value="cNMP-bd_dom"/>
</dbReference>
<dbReference type="RefSeq" id="XP_009527492.1">
    <property type="nucleotide sequence ID" value="XM_009529197.1"/>
</dbReference>
<feature type="transmembrane region" description="Helical" evidence="9">
    <location>
        <begin position="739"/>
        <end position="762"/>
    </location>
</feature>
<feature type="transmembrane region" description="Helical" evidence="9">
    <location>
        <begin position="660"/>
        <end position="678"/>
    </location>
</feature>
<dbReference type="SUPFAM" id="SSF81324">
    <property type="entry name" value="Voltage-gated potassium channels"/>
    <property type="match status" value="1"/>
</dbReference>
<protein>
    <recommendedName>
        <fullName evidence="10">Cyclic nucleotide-binding domain-containing protein</fullName>
    </recommendedName>
</protein>
<dbReference type="InParanoid" id="G4ZEG9"/>
<keyword evidence="5" id="KW-0406">Ion transport</keyword>
<keyword evidence="2" id="KW-0813">Transport</keyword>
<evidence type="ECO:0000256" key="5">
    <source>
        <dbReference type="ARBA" id="ARBA00023065"/>
    </source>
</evidence>
<feature type="region of interest" description="Disordered" evidence="8">
    <location>
        <begin position="1124"/>
        <end position="1159"/>
    </location>
</feature>
<evidence type="ECO:0000313" key="11">
    <source>
        <dbReference type="EMBL" id="EGZ18434.1"/>
    </source>
</evidence>
<sequence length="1275" mass="144452">MGGPPSKIHRGGYVGTATLTQQERGEGYMEHVSANSGCILLFVSRDQLRAMEAIFPPLKTELLTVDRRLMSSELASMHVQTDREEYNQVRSMLHRVQLALASVFTIVYDPDSLFTLAWETWLFMVMTTQWVVVMFQAFFPLEERHNKVDSLMVFLECSFLLDVFIRSRLGFYEYGNKVMDIHRIKHQYFRSGAFALDIIALLPLYAVNWGIESYQRWDLLNLHLFKLLCYTFMLSHILGCIWFNFASGVATPKFSDSSAPTATQTAFGENLWLPSKKLENGSLMLQYMASLYWSFGLMSSSGESEYPQTTAQCIFSVVTMTAGVFLFAYVLGNFTDIIELTSSESREFDVKMGAARQMLDHFKIPTILQERQHLLGECSPPSLLTDIRLVYLKPMIEKVDFLAGMEIPITRMLVSQFTQVLVFRGELVFRFGDCGSDMFFVFTGILDVLLPMQLAKRSRPTFRAVADTVASKENASFQAGPTPEDIDDSLQQISIPGQLKKMNEISAGRYFGENGLFTIGERDAYIQARTSCILYRLSRESLELVFERYPKWKEKVIQIANIHREQARLEQLSRDEQRRGMLICGGRALSRSDIVNERAEGSKGARYHTRLQRSSTGSSSRILPVPTSVGLVDQQVQKPLLRLVDGFLHGVPVQSKFPHFWLRFIICCTMFVAVMTPYQLTMDAMDRTAVVPVLVIIIGILCEVAIVVDLWFSWHVRESQASMELYDQKLRSVYRKERMLWDILAAIPFYDVLAVLGCRAWFKLLRCIKIFNLGSYFNELNRLSMDAGFGAEWEGWLPSQDLVVSDPQNPSSSQLALRLLRGLFFAMVTFVKKAYCPEPETATLYAFHIGMSFVGLITMSYVIGELASLFISYIGLEVGFRKNYIAVDLYMARLRLSDRLKTRTYAFMTSLWSSHAGVNYEELLAEMPKAIRTSYVLQVSTKLLSWFIMKVIAPVCWDESQRMDEFTRALAERLRFECYPRDESVVTEGSIVRAMYFVIKGHLSMHSRSLLDRPVGLRSGSYFGERGLLGCTISAYTVRTVRACDLLSLSSEAFVQVLQGHLFTRLALNLCERAYKHLKKQHIASCSRTDMEEHWGAALLGAVQAIQTQRQPAAQANLPVAKEVAGKEAGDPPPNSDRIPLSSLRRKVTHQNSKAPEKQDHLLRSGHKDVPNVGEAKGVHIADKESDELPANIDLMFKALKTPHSCFEAFAPLLHIMLATDPLEWHVSFNTLNSTALPNAIESVDNSGCRRRNSPPAAEHTIASPLISRNEEIEQ</sequence>
<dbReference type="GO" id="GO:0016020">
    <property type="term" value="C:membrane"/>
    <property type="evidence" value="ECO:0007669"/>
    <property type="project" value="UniProtKB-SubCell"/>
</dbReference>
<keyword evidence="6 9" id="KW-0472">Membrane</keyword>
<dbReference type="Gene3D" id="1.10.287.70">
    <property type="match status" value="1"/>
</dbReference>
<dbReference type="EMBL" id="JH159154">
    <property type="protein sequence ID" value="EGZ18434.1"/>
    <property type="molecule type" value="Genomic_DNA"/>
</dbReference>
<feature type="transmembrane region" description="Helical" evidence="9">
    <location>
        <begin position="283"/>
        <end position="301"/>
    </location>
</feature>
<dbReference type="Pfam" id="PF00027">
    <property type="entry name" value="cNMP_binding"/>
    <property type="match status" value="1"/>
</dbReference>
<feature type="transmembrane region" description="Helical" evidence="9">
    <location>
        <begin position="223"/>
        <end position="245"/>
    </location>
</feature>
<dbReference type="AlphaFoldDB" id="G4ZEG9"/>
<dbReference type="InterPro" id="IPR050866">
    <property type="entry name" value="CNG_cation_channel"/>
</dbReference>
<feature type="domain" description="Cyclic nucleotide-binding" evidence="10">
    <location>
        <begin position="401"/>
        <end position="546"/>
    </location>
</feature>